<dbReference type="InterPro" id="IPR050708">
    <property type="entry name" value="T6SS_VgrG/RHS"/>
</dbReference>
<gene>
    <name evidence="1" type="ORF">BK658_21350</name>
</gene>
<protein>
    <recommendedName>
        <fullName evidence="3">Toxin</fullName>
    </recommendedName>
</protein>
<dbReference type="NCBIfam" id="TIGR03696">
    <property type="entry name" value="Rhs_assc_core"/>
    <property type="match status" value="1"/>
</dbReference>
<evidence type="ECO:0000313" key="2">
    <source>
        <dbReference type="Proteomes" id="UP000284684"/>
    </source>
</evidence>
<dbReference type="InterPro" id="IPR022385">
    <property type="entry name" value="Rhs_assc_core"/>
</dbReference>
<dbReference type="PANTHER" id="PTHR32305">
    <property type="match status" value="1"/>
</dbReference>
<organism evidence="1 2">
    <name type="scientific">Pseudomonas brassicacearum</name>
    <dbReference type="NCBI Taxonomy" id="930166"/>
    <lineage>
        <taxon>Bacteria</taxon>
        <taxon>Pseudomonadati</taxon>
        <taxon>Pseudomonadota</taxon>
        <taxon>Gammaproteobacteria</taxon>
        <taxon>Pseudomonadales</taxon>
        <taxon>Pseudomonadaceae</taxon>
        <taxon>Pseudomonas</taxon>
    </lineage>
</organism>
<dbReference type="EMBL" id="MOBI01000023">
    <property type="protein sequence ID" value="ROM92487.1"/>
    <property type="molecule type" value="Genomic_DNA"/>
</dbReference>
<accession>A0A423GLZ0</accession>
<dbReference type="PANTHER" id="PTHR32305:SF15">
    <property type="entry name" value="PROTEIN RHSA-RELATED"/>
    <property type="match status" value="1"/>
</dbReference>
<sequence>MNLQVHRHTPTLKVNDGRGLPVRHVEYLRKVIDGPVTPLVTRQIHDPIGRLIAQWDPRLFDSAQKPNLFSVHGLSGTALLVNSVDAGMRLNLIGVAGQALRRWDGRGCHWQTDYDNQLRVIALHEQPPGQPQTTVERITYADRSADPDYNLRGQMTTQLDPSGRLEFAGFNLLGAPLCETRTFLDGKACTTLWHYSANGAELTRTDAAGHRQHTRFDLAGQFKQSFLQLKDDDSLQPVLRGLTYNAFNQTATQTTGNGVVRTLTYDPADGRLTSQTAGVPRQSLLQNLSYHYDRMGNILRIENHGFKPVFFANQRVDGDREFAYDSLYRLTWASGFEAEKPNLQPGLPDLITPIDPGRRFNYTEHYQYDQGNNLTQLCHRRDGNNFTRQMRIDDHSNRSVRWEENDPEPIYDELFDPHGNQQWLQRGQPLSWNTRDQLAKVTLLEHSNGLSDDEETYLYSQGVRVYKHHVWHTPSATHSQEVRYLPGLEIRTRSDGQQLHVITVSTGVGSVRCLHWVVGKPTDIEPDQLRYHLGDHLDSIALELDRDGAVISHEVYYPFGGTCWWAATSELEANYKTIRYSGKEMDVSGLYYYGLRYYAPWLQHWISADPGGDVDGLNLYAFVGNNPLAYIDLDGGMRGPKEMVEQYQQWRTKYNDDRAFNRMVYRHLELLSLVKQRTRDAEQQILNHRSPDQHALSSARRTGTFLAGQGASYATSMTVGVILGAPGGPPGMLVGAGIGFVVGKAVSLTFNHVAETTGASASVKLKNKRIDPDKLLAQVRSETGSTAAYVKNVLRSFDPRSDGGKRKLAKEIYATTAGKAPIVGTGMKMALAVSEILHEVNDAGKELTEEKINALDTHFENLTLMLDRGMTRMEAKFEATGRGKSLGYTPQALRQKTNKVTRRVNDTRSILRSNSSRFTAV</sequence>
<comment type="caution">
    <text evidence="1">The sequence shown here is derived from an EMBL/GenBank/DDBJ whole genome shotgun (WGS) entry which is preliminary data.</text>
</comment>
<evidence type="ECO:0008006" key="3">
    <source>
        <dbReference type="Google" id="ProtNLM"/>
    </source>
</evidence>
<dbReference type="Gene3D" id="2.180.10.10">
    <property type="entry name" value="RHS repeat-associated core"/>
    <property type="match status" value="1"/>
</dbReference>
<evidence type="ECO:0000313" key="1">
    <source>
        <dbReference type="EMBL" id="ROM92487.1"/>
    </source>
</evidence>
<dbReference type="RefSeq" id="WP_123584178.1">
    <property type="nucleotide sequence ID" value="NZ_MOBI01000023.1"/>
</dbReference>
<name>A0A423GLZ0_9PSED</name>
<dbReference type="AlphaFoldDB" id="A0A423GLZ0"/>
<dbReference type="Proteomes" id="UP000284684">
    <property type="component" value="Unassembled WGS sequence"/>
</dbReference>
<proteinExistence type="predicted"/>
<reference evidence="1 2" key="1">
    <citation type="submission" date="2016-10" db="EMBL/GenBank/DDBJ databases">
        <title>Comparative genome analysis of multiple Pseudomonas spp. focuses on biocontrol and plant growth promoting traits.</title>
        <authorList>
            <person name="Tao X.-Y."/>
            <person name="Taylor C.G."/>
        </authorList>
    </citation>
    <scope>NUCLEOTIDE SEQUENCE [LARGE SCALE GENOMIC DNA]</scope>
    <source>
        <strain evidence="1 2">37D10</strain>
    </source>
</reference>